<dbReference type="Gene3D" id="3.40.50.720">
    <property type="entry name" value="NAD(P)-binding Rossmann-like Domain"/>
    <property type="match status" value="1"/>
</dbReference>
<evidence type="ECO:0000259" key="12">
    <source>
        <dbReference type="Pfam" id="PF22725"/>
    </source>
</evidence>
<comment type="catalytic activity">
    <reaction evidence="10">
        <text>D-xylose + NADP(+) = D-xylono-1,5-lactone + NADPH + H(+)</text>
        <dbReference type="Rhea" id="RHEA:22000"/>
        <dbReference type="ChEBI" id="CHEBI:15378"/>
        <dbReference type="ChEBI" id="CHEBI:15867"/>
        <dbReference type="ChEBI" id="CHEBI:53455"/>
        <dbReference type="ChEBI" id="CHEBI:57783"/>
        <dbReference type="ChEBI" id="CHEBI:58349"/>
        <dbReference type="EC" id="1.1.1.179"/>
    </reaction>
</comment>
<evidence type="ECO:0000256" key="5">
    <source>
        <dbReference type="ARBA" id="ARBA00040603"/>
    </source>
</evidence>
<dbReference type="InterPro" id="IPR055170">
    <property type="entry name" value="GFO_IDH_MocA-like_dom"/>
</dbReference>
<dbReference type="EC" id="1.3.1.20" evidence="3"/>
<dbReference type="PANTHER" id="PTHR22604:SF105">
    <property type="entry name" value="TRANS-1,2-DIHYDROBENZENE-1,2-DIOL DEHYDROGENASE"/>
    <property type="match status" value="1"/>
</dbReference>
<dbReference type="EMBL" id="OU895880">
    <property type="protein sequence ID" value="CAH1734491.1"/>
    <property type="molecule type" value="Genomic_DNA"/>
</dbReference>
<accession>A0A9P0JAT6</accession>
<dbReference type="Gene3D" id="3.30.360.10">
    <property type="entry name" value="Dihydrodipicolinate Reductase, domain 2"/>
    <property type="match status" value="1"/>
</dbReference>
<dbReference type="PANTHER" id="PTHR22604">
    <property type="entry name" value="OXIDOREDUCTASES"/>
    <property type="match status" value="1"/>
</dbReference>
<evidence type="ECO:0000256" key="3">
    <source>
        <dbReference type="ARBA" id="ARBA00038853"/>
    </source>
</evidence>
<evidence type="ECO:0000256" key="9">
    <source>
        <dbReference type="ARBA" id="ARBA00047423"/>
    </source>
</evidence>
<keyword evidence="2" id="KW-0560">Oxidoreductase</keyword>
<feature type="domain" description="Gfo/Idh/MocA-like oxidoreductase N-terminal" evidence="11">
    <location>
        <begin position="5"/>
        <end position="121"/>
    </location>
</feature>
<evidence type="ECO:0000256" key="6">
    <source>
        <dbReference type="ARBA" id="ARBA00042926"/>
    </source>
</evidence>
<dbReference type="EC" id="1.1.1.179" evidence="4"/>
<dbReference type="GO" id="GO:0047837">
    <property type="term" value="F:D-xylose 1-dehydrogenase (NADP+) activity"/>
    <property type="evidence" value="ECO:0007669"/>
    <property type="project" value="UniProtKB-EC"/>
</dbReference>
<dbReference type="OrthoDB" id="7759848at2759"/>
<protein>
    <recommendedName>
        <fullName evidence="5">Trans-1,2-dihydrobenzene-1,2-diol dehydrogenase</fullName>
        <ecNumber evidence="4">1.1.1.179</ecNumber>
        <ecNumber evidence="3">1.3.1.20</ecNumber>
    </recommendedName>
    <alternativeName>
        <fullName evidence="8">D-xylose 1-dehydrogenase</fullName>
    </alternativeName>
    <alternativeName>
        <fullName evidence="7">D-xylose-NADP dehydrogenase</fullName>
    </alternativeName>
    <alternativeName>
        <fullName evidence="6">Dimeric dihydrodiol dehydrogenase</fullName>
    </alternativeName>
</protein>
<dbReference type="InterPro" id="IPR050984">
    <property type="entry name" value="Gfo/Idh/MocA_domain"/>
</dbReference>
<dbReference type="AlphaFoldDB" id="A0A9P0JAT6"/>
<reference evidence="13" key="1">
    <citation type="submission" date="2022-01" db="EMBL/GenBank/DDBJ databases">
        <authorList>
            <person name="King R."/>
        </authorList>
    </citation>
    <scope>NUCLEOTIDE SEQUENCE</scope>
</reference>
<dbReference type="SUPFAM" id="SSF55347">
    <property type="entry name" value="Glyceraldehyde-3-phosphate dehydrogenase-like, C-terminal domain"/>
    <property type="match status" value="1"/>
</dbReference>
<dbReference type="InterPro" id="IPR000683">
    <property type="entry name" value="Gfo/Idh/MocA-like_OxRdtase_N"/>
</dbReference>
<name>A0A9P0JAT6_9DIPT</name>
<dbReference type="Proteomes" id="UP001153620">
    <property type="component" value="Chromosome 4"/>
</dbReference>
<dbReference type="GO" id="GO:0047115">
    <property type="term" value="F:trans-1,2-dihydrobenzene-1,2-diol dehydrogenase activity"/>
    <property type="evidence" value="ECO:0007669"/>
    <property type="project" value="UniProtKB-EC"/>
</dbReference>
<organism evidence="13 14">
    <name type="scientific">Chironomus riparius</name>
    <dbReference type="NCBI Taxonomy" id="315576"/>
    <lineage>
        <taxon>Eukaryota</taxon>
        <taxon>Metazoa</taxon>
        <taxon>Ecdysozoa</taxon>
        <taxon>Arthropoda</taxon>
        <taxon>Hexapoda</taxon>
        <taxon>Insecta</taxon>
        <taxon>Pterygota</taxon>
        <taxon>Neoptera</taxon>
        <taxon>Endopterygota</taxon>
        <taxon>Diptera</taxon>
        <taxon>Nematocera</taxon>
        <taxon>Chironomoidea</taxon>
        <taxon>Chironomidae</taxon>
        <taxon>Chironominae</taxon>
        <taxon>Chironomus</taxon>
    </lineage>
</organism>
<evidence type="ECO:0000256" key="7">
    <source>
        <dbReference type="ARBA" id="ARBA00042988"/>
    </source>
</evidence>
<reference evidence="13" key="2">
    <citation type="submission" date="2022-10" db="EMBL/GenBank/DDBJ databases">
        <authorList>
            <consortium name="ENA_rothamsted_submissions"/>
            <consortium name="culmorum"/>
            <person name="King R."/>
        </authorList>
    </citation>
    <scope>NUCLEOTIDE SEQUENCE</scope>
</reference>
<keyword evidence="14" id="KW-1185">Reference proteome</keyword>
<dbReference type="Pfam" id="PF01408">
    <property type="entry name" value="GFO_IDH_MocA"/>
    <property type="match status" value="1"/>
</dbReference>
<gene>
    <name evidence="13" type="ORF">CHIRRI_LOCUS13794</name>
</gene>
<dbReference type="SUPFAM" id="SSF51735">
    <property type="entry name" value="NAD(P)-binding Rossmann-fold domains"/>
    <property type="match status" value="1"/>
</dbReference>
<evidence type="ECO:0000313" key="13">
    <source>
        <dbReference type="EMBL" id="CAH1734491.1"/>
    </source>
</evidence>
<sequence>MAPLRWGIASTGRISNDFCAALSALPAENHKIVAVAARNLADAKSFAEKFEIPMFYEGYESLAKNDEIDIVYIGTLNHTHLDIDLMLLDGNKHILCEKPLTLNLKQTTKLLECAKEKNLLCVEAIWSRFFPSYQYLKKRIDDGDLGEIKEVDVSFGFDWTGEGSDRVTKKALGGGTVLDLGVYTIQVSLFALRDEPTSIKATGKLNDDEVDVETEVEIKFAKGGIAKIKTSCLKMLDNKAVIRGTKGSMTLHQVWCPTQVTDIDGTTKVFELPKHRLGDFNYPNSVGLSYEAEEIRKCFNAGLTECDVVTRKESLTISRIQDEIRRQIGVVYDADK</sequence>
<dbReference type="Pfam" id="PF22725">
    <property type="entry name" value="GFO_IDH_MocA_C3"/>
    <property type="match status" value="1"/>
</dbReference>
<feature type="domain" description="GFO/IDH/MocA-like oxidoreductase" evidence="12">
    <location>
        <begin position="133"/>
        <end position="249"/>
    </location>
</feature>
<evidence type="ECO:0000256" key="2">
    <source>
        <dbReference type="ARBA" id="ARBA00023002"/>
    </source>
</evidence>
<evidence type="ECO:0000259" key="11">
    <source>
        <dbReference type="Pfam" id="PF01408"/>
    </source>
</evidence>
<evidence type="ECO:0000256" key="10">
    <source>
        <dbReference type="ARBA" id="ARBA00049233"/>
    </source>
</evidence>
<evidence type="ECO:0000313" key="14">
    <source>
        <dbReference type="Proteomes" id="UP001153620"/>
    </source>
</evidence>
<comment type="catalytic activity">
    <reaction evidence="9">
        <text>(1R,2R)-1,2-dihydrobenzene-1,2-diol + NADP(+) = catechol + NADPH + H(+)</text>
        <dbReference type="Rhea" id="RHEA:16729"/>
        <dbReference type="ChEBI" id="CHEBI:10702"/>
        <dbReference type="ChEBI" id="CHEBI:15378"/>
        <dbReference type="ChEBI" id="CHEBI:18135"/>
        <dbReference type="ChEBI" id="CHEBI:57783"/>
        <dbReference type="ChEBI" id="CHEBI:58349"/>
        <dbReference type="EC" id="1.3.1.20"/>
    </reaction>
</comment>
<evidence type="ECO:0000256" key="8">
    <source>
        <dbReference type="ARBA" id="ARBA00043025"/>
    </source>
</evidence>
<proteinExistence type="inferred from homology"/>
<evidence type="ECO:0000256" key="4">
    <source>
        <dbReference type="ARBA" id="ARBA00038984"/>
    </source>
</evidence>
<evidence type="ECO:0000256" key="1">
    <source>
        <dbReference type="ARBA" id="ARBA00010928"/>
    </source>
</evidence>
<dbReference type="GO" id="GO:0000166">
    <property type="term" value="F:nucleotide binding"/>
    <property type="evidence" value="ECO:0007669"/>
    <property type="project" value="InterPro"/>
</dbReference>
<comment type="similarity">
    <text evidence="1">Belongs to the Gfo/Idh/MocA family.</text>
</comment>
<dbReference type="InterPro" id="IPR036291">
    <property type="entry name" value="NAD(P)-bd_dom_sf"/>
</dbReference>